<dbReference type="Pfam" id="PF07729">
    <property type="entry name" value="FCD"/>
    <property type="match status" value="1"/>
</dbReference>
<evidence type="ECO:0000313" key="5">
    <source>
        <dbReference type="EMBL" id="KAJ55865.1"/>
    </source>
</evidence>
<dbReference type="InterPro" id="IPR036388">
    <property type="entry name" value="WH-like_DNA-bd_sf"/>
</dbReference>
<dbReference type="InterPro" id="IPR008920">
    <property type="entry name" value="TF_FadR/GntR_C"/>
</dbReference>
<dbReference type="SUPFAM" id="SSF48008">
    <property type="entry name" value="GntR ligand-binding domain-like"/>
    <property type="match status" value="1"/>
</dbReference>
<evidence type="ECO:0000256" key="1">
    <source>
        <dbReference type="ARBA" id="ARBA00023015"/>
    </source>
</evidence>
<evidence type="ECO:0000313" key="6">
    <source>
        <dbReference type="Proteomes" id="UP000026249"/>
    </source>
</evidence>
<sequence>MQNSKTRTGETVVGPQTDFSALGTIDRSRPLGPQVYEIVRLGIIQDRLRPNDPINETELSAQLGVSRTPVREAYQQLIEDGLIESRSKAGTLVAPLDEARAREGTVIRRALEREVVAILAADPPDLRPLDSIIALQSVAVSHDDHLEFFTQDERFHAALADLAGLPTAWRLVHSVKGHTDRVRFMLSRDRHKRNNVAFNAHLALLDAIRDGDVELAKALITKHVNAALVAVPAPQ</sequence>
<dbReference type="InterPro" id="IPR036390">
    <property type="entry name" value="WH_DNA-bd_sf"/>
</dbReference>
<dbReference type="GO" id="GO:0003677">
    <property type="term" value="F:DNA binding"/>
    <property type="evidence" value="ECO:0007669"/>
    <property type="project" value="UniProtKB-KW"/>
</dbReference>
<dbReference type="PANTHER" id="PTHR43537:SF45">
    <property type="entry name" value="GNTR FAMILY REGULATORY PROTEIN"/>
    <property type="match status" value="1"/>
</dbReference>
<dbReference type="PROSITE" id="PS50949">
    <property type="entry name" value="HTH_GNTR"/>
    <property type="match status" value="1"/>
</dbReference>
<dbReference type="STRING" id="1454373.ACMU_08825"/>
<dbReference type="SMART" id="SM00345">
    <property type="entry name" value="HTH_GNTR"/>
    <property type="match status" value="1"/>
</dbReference>
<keyword evidence="1" id="KW-0805">Transcription regulation</keyword>
<dbReference type="InterPro" id="IPR000524">
    <property type="entry name" value="Tscrpt_reg_HTH_GntR"/>
</dbReference>
<dbReference type="EMBL" id="JFKE01000003">
    <property type="protein sequence ID" value="KAJ55865.1"/>
    <property type="molecule type" value="Genomic_DNA"/>
</dbReference>
<dbReference type="Pfam" id="PF00392">
    <property type="entry name" value="GntR"/>
    <property type="match status" value="1"/>
</dbReference>
<reference evidence="5 6" key="1">
    <citation type="submission" date="2014-03" db="EMBL/GenBank/DDBJ databases">
        <title>Draft Genome Sequence of Actibacterium mucosum KCTC 23349, a Marine Alphaproteobacterium with Complex Ionic Requirements Isolated from Mediterranean Seawater at Malvarrosa Beach, Valencia, Spain.</title>
        <authorList>
            <person name="Arahal D.R."/>
            <person name="Shao Z."/>
            <person name="Lai Q."/>
            <person name="Pujalte M.J."/>
        </authorList>
    </citation>
    <scope>NUCLEOTIDE SEQUENCE [LARGE SCALE GENOMIC DNA]</scope>
    <source>
        <strain evidence="5 6">KCTC 23349</strain>
    </source>
</reference>
<name>A0A037ZHF3_9RHOB</name>
<dbReference type="Gene3D" id="1.20.120.530">
    <property type="entry name" value="GntR ligand-binding domain-like"/>
    <property type="match status" value="1"/>
</dbReference>
<evidence type="ECO:0000259" key="4">
    <source>
        <dbReference type="PROSITE" id="PS50949"/>
    </source>
</evidence>
<evidence type="ECO:0000256" key="2">
    <source>
        <dbReference type="ARBA" id="ARBA00023125"/>
    </source>
</evidence>
<dbReference type="CDD" id="cd07377">
    <property type="entry name" value="WHTH_GntR"/>
    <property type="match status" value="1"/>
</dbReference>
<dbReference type="RefSeq" id="WP_051588117.1">
    <property type="nucleotide sequence ID" value="NZ_JFKE01000003.1"/>
</dbReference>
<dbReference type="InterPro" id="IPR011711">
    <property type="entry name" value="GntR_C"/>
</dbReference>
<dbReference type="PANTHER" id="PTHR43537">
    <property type="entry name" value="TRANSCRIPTIONAL REGULATOR, GNTR FAMILY"/>
    <property type="match status" value="1"/>
</dbReference>
<dbReference type="Proteomes" id="UP000026249">
    <property type="component" value="Unassembled WGS sequence"/>
</dbReference>
<comment type="caution">
    <text evidence="5">The sequence shown here is derived from an EMBL/GenBank/DDBJ whole genome shotgun (WGS) entry which is preliminary data.</text>
</comment>
<dbReference type="AlphaFoldDB" id="A0A037ZHF3"/>
<protein>
    <recommendedName>
        <fullName evidence="4">HTH gntR-type domain-containing protein</fullName>
    </recommendedName>
</protein>
<gene>
    <name evidence="5" type="ORF">ACMU_08825</name>
</gene>
<feature type="domain" description="HTH gntR-type" evidence="4">
    <location>
        <begin position="29"/>
        <end position="96"/>
    </location>
</feature>
<dbReference type="OrthoDB" id="9788098at2"/>
<keyword evidence="2" id="KW-0238">DNA-binding</keyword>
<dbReference type="SMART" id="SM00895">
    <property type="entry name" value="FCD"/>
    <property type="match status" value="1"/>
</dbReference>
<organism evidence="5 6">
    <name type="scientific">Actibacterium mucosum KCTC 23349</name>
    <dbReference type="NCBI Taxonomy" id="1454373"/>
    <lineage>
        <taxon>Bacteria</taxon>
        <taxon>Pseudomonadati</taxon>
        <taxon>Pseudomonadota</taxon>
        <taxon>Alphaproteobacteria</taxon>
        <taxon>Rhodobacterales</taxon>
        <taxon>Roseobacteraceae</taxon>
        <taxon>Actibacterium</taxon>
    </lineage>
</organism>
<keyword evidence="3" id="KW-0804">Transcription</keyword>
<keyword evidence="6" id="KW-1185">Reference proteome</keyword>
<evidence type="ECO:0000256" key="3">
    <source>
        <dbReference type="ARBA" id="ARBA00023163"/>
    </source>
</evidence>
<dbReference type="GO" id="GO:0003700">
    <property type="term" value="F:DNA-binding transcription factor activity"/>
    <property type="evidence" value="ECO:0007669"/>
    <property type="project" value="InterPro"/>
</dbReference>
<dbReference type="Gene3D" id="1.10.10.10">
    <property type="entry name" value="Winged helix-like DNA-binding domain superfamily/Winged helix DNA-binding domain"/>
    <property type="match status" value="1"/>
</dbReference>
<accession>A0A037ZHF3</accession>
<dbReference type="PRINTS" id="PR00035">
    <property type="entry name" value="HTHGNTR"/>
</dbReference>
<proteinExistence type="predicted"/>
<dbReference type="SUPFAM" id="SSF46785">
    <property type="entry name" value="Winged helix' DNA-binding domain"/>
    <property type="match status" value="1"/>
</dbReference>